<accession>A0A7C4XLW7</accession>
<organism evidence="6">
    <name type="scientific">candidate division WOR-3 bacterium</name>
    <dbReference type="NCBI Taxonomy" id="2052148"/>
    <lineage>
        <taxon>Bacteria</taxon>
        <taxon>Bacteria division WOR-3</taxon>
    </lineage>
</organism>
<evidence type="ECO:0000259" key="5">
    <source>
        <dbReference type="Pfam" id="PF03330"/>
    </source>
</evidence>
<dbReference type="EMBL" id="DTGZ01000167">
    <property type="protein sequence ID" value="HGV98398.1"/>
    <property type="molecule type" value="Genomic_DNA"/>
</dbReference>
<evidence type="ECO:0000256" key="2">
    <source>
        <dbReference type="ARBA" id="ARBA00023316"/>
    </source>
</evidence>
<dbReference type="PANTHER" id="PTHR34183">
    <property type="entry name" value="ENDOLYTIC PEPTIDOGLYCAN TRANSGLYCOSYLASE RLPA"/>
    <property type="match status" value="1"/>
</dbReference>
<dbReference type="EC" id="4.2.2.-" evidence="3"/>
<dbReference type="InterPro" id="IPR034718">
    <property type="entry name" value="RlpA"/>
</dbReference>
<dbReference type="GO" id="GO:0071555">
    <property type="term" value="P:cell wall organization"/>
    <property type="evidence" value="ECO:0007669"/>
    <property type="project" value="UniProtKB-KW"/>
</dbReference>
<evidence type="ECO:0000256" key="3">
    <source>
        <dbReference type="HAMAP-Rule" id="MF_02071"/>
    </source>
</evidence>
<dbReference type="Gene3D" id="2.40.40.10">
    <property type="entry name" value="RlpA-like domain"/>
    <property type="match status" value="1"/>
</dbReference>
<comment type="similarity">
    <text evidence="3 4">Belongs to the RlpA family.</text>
</comment>
<name>A0A7C4XLW7_UNCW3</name>
<dbReference type="HAMAP" id="MF_02071">
    <property type="entry name" value="RlpA"/>
    <property type="match status" value="1"/>
</dbReference>
<evidence type="ECO:0000313" key="6">
    <source>
        <dbReference type="EMBL" id="HGV98398.1"/>
    </source>
</evidence>
<dbReference type="Pfam" id="PF03330">
    <property type="entry name" value="DPBB_1"/>
    <property type="match status" value="1"/>
</dbReference>
<dbReference type="InterPro" id="IPR036908">
    <property type="entry name" value="RlpA-like_sf"/>
</dbReference>
<keyword evidence="1 3" id="KW-0456">Lyase</keyword>
<dbReference type="InterPro" id="IPR009009">
    <property type="entry name" value="RlpA-like_DPBB"/>
</dbReference>
<evidence type="ECO:0000256" key="4">
    <source>
        <dbReference type="RuleBase" id="RU003495"/>
    </source>
</evidence>
<gene>
    <name evidence="3" type="primary">rlpA</name>
    <name evidence="6" type="ORF">ENV60_08920</name>
</gene>
<sequence>MIIFYLLTCCCLFGAQDGGYVEYGLATYYADEFHGRKTASGEVYNKYDFTCAHRKLPFGTILKVTNLRNKKSVIVRVNDRGPWVKGRIIDLSYSAAKAIDIIPEGTVRVKIEVVK</sequence>
<dbReference type="CDD" id="cd22268">
    <property type="entry name" value="DPBB_RlpA-like"/>
    <property type="match status" value="1"/>
</dbReference>
<feature type="domain" description="RlpA-like protein double-psi beta-barrel" evidence="5">
    <location>
        <begin position="24"/>
        <end position="111"/>
    </location>
</feature>
<keyword evidence="2 3" id="KW-0961">Cell wall biogenesis/degradation</keyword>
<dbReference type="SUPFAM" id="SSF50685">
    <property type="entry name" value="Barwin-like endoglucanases"/>
    <property type="match status" value="1"/>
</dbReference>
<dbReference type="GO" id="GO:0008932">
    <property type="term" value="F:lytic endotransglycosylase activity"/>
    <property type="evidence" value="ECO:0007669"/>
    <property type="project" value="UniProtKB-UniRule"/>
</dbReference>
<protein>
    <recommendedName>
        <fullName evidence="3">Probable endolytic peptidoglycan transglycosylase RlpA</fullName>
        <ecNumber evidence="3">4.2.2.-</ecNumber>
    </recommendedName>
</protein>
<dbReference type="NCBIfam" id="TIGR00413">
    <property type="entry name" value="rlpA"/>
    <property type="match status" value="1"/>
</dbReference>
<proteinExistence type="inferred from homology"/>
<dbReference type="GO" id="GO:0000270">
    <property type="term" value="P:peptidoglycan metabolic process"/>
    <property type="evidence" value="ECO:0007669"/>
    <property type="project" value="UniProtKB-UniRule"/>
</dbReference>
<dbReference type="PANTHER" id="PTHR34183:SF1">
    <property type="entry name" value="ENDOLYTIC PEPTIDOGLYCAN TRANSGLYCOSYLASE RLPA"/>
    <property type="match status" value="1"/>
</dbReference>
<dbReference type="InterPro" id="IPR012997">
    <property type="entry name" value="RplA"/>
</dbReference>
<evidence type="ECO:0000256" key="1">
    <source>
        <dbReference type="ARBA" id="ARBA00023239"/>
    </source>
</evidence>
<reference evidence="6" key="1">
    <citation type="journal article" date="2020" name="mSystems">
        <title>Genome- and Community-Level Interaction Insights into Carbon Utilization and Element Cycling Functions of Hydrothermarchaeota in Hydrothermal Sediment.</title>
        <authorList>
            <person name="Zhou Z."/>
            <person name="Liu Y."/>
            <person name="Xu W."/>
            <person name="Pan J."/>
            <person name="Luo Z.H."/>
            <person name="Li M."/>
        </authorList>
    </citation>
    <scope>NUCLEOTIDE SEQUENCE [LARGE SCALE GENOMIC DNA]</scope>
    <source>
        <strain evidence="6">SpSt-774</strain>
    </source>
</reference>
<dbReference type="AlphaFoldDB" id="A0A7C4XLW7"/>
<comment type="function">
    <text evidence="3">Lytic transglycosylase with a strong preference for naked glycan strands that lack stem peptides.</text>
</comment>
<comment type="caution">
    <text evidence="6">The sequence shown here is derived from an EMBL/GenBank/DDBJ whole genome shotgun (WGS) entry which is preliminary data.</text>
</comment>